<protein>
    <recommendedName>
        <fullName evidence="6">RING-CH-type domain-containing protein</fullName>
    </recommendedName>
</protein>
<dbReference type="OMA" id="CLQSWRH"/>
<evidence type="ECO:0000313" key="7">
    <source>
        <dbReference type="EMBL" id="EON64755.1"/>
    </source>
</evidence>
<evidence type="ECO:0000256" key="1">
    <source>
        <dbReference type="ARBA" id="ARBA00022723"/>
    </source>
</evidence>
<evidence type="ECO:0000256" key="4">
    <source>
        <dbReference type="SAM" id="MobiDB-lite"/>
    </source>
</evidence>
<dbReference type="RefSeq" id="XP_007780072.1">
    <property type="nucleotide sequence ID" value="XM_007781882.1"/>
</dbReference>
<dbReference type="PANTHER" id="PTHR46347:SF1">
    <property type="entry name" value="RING_FYVE_PHD ZINC FINGER SUPERFAMILY PROTEIN"/>
    <property type="match status" value="1"/>
</dbReference>
<feature type="region of interest" description="Disordered" evidence="4">
    <location>
        <begin position="306"/>
        <end position="334"/>
    </location>
</feature>
<dbReference type="GeneID" id="19901299"/>
<dbReference type="PROSITE" id="PS51292">
    <property type="entry name" value="ZF_RING_CH"/>
    <property type="match status" value="1"/>
</dbReference>
<keyword evidence="5" id="KW-0812">Transmembrane</keyword>
<feature type="region of interest" description="Disordered" evidence="4">
    <location>
        <begin position="1"/>
        <end position="63"/>
    </location>
</feature>
<dbReference type="EMBL" id="JH767570">
    <property type="protein sequence ID" value="EON64755.1"/>
    <property type="molecule type" value="Genomic_DNA"/>
</dbReference>
<keyword evidence="1" id="KW-0479">Metal-binding</keyword>
<organism evidence="7 8">
    <name type="scientific">Coniosporium apollinis (strain CBS 100218)</name>
    <name type="common">Rock-inhabiting black yeast</name>
    <dbReference type="NCBI Taxonomy" id="1168221"/>
    <lineage>
        <taxon>Eukaryota</taxon>
        <taxon>Fungi</taxon>
        <taxon>Dikarya</taxon>
        <taxon>Ascomycota</taxon>
        <taxon>Pezizomycotina</taxon>
        <taxon>Dothideomycetes</taxon>
        <taxon>Dothideomycetes incertae sedis</taxon>
        <taxon>Coniosporium</taxon>
    </lineage>
</organism>
<dbReference type="HOGENOM" id="CLU_047453_0_0_1"/>
<dbReference type="AlphaFoldDB" id="R7YS73"/>
<keyword evidence="2" id="KW-0863">Zinc-finger</keyword>
<proteinExistence type="predicted"/>
<dbReference type="Proteomes" id="UP000016924">
    <property type="component" value="Unassembled WGS sequence"/>
</dbReference>
<feature type="compositionally biased region" description="Polar residues" evidence="4">
    <location>
        <begin position="32"/>
        <end position="54"/>
    </location>
</feature>
<evidence type="ECO:0000256" key="5">
    <source>
        <dbReference type="SAM" id="Phobius"/>
    </source>
</evidence>
<keyword evidence="5" id="KW-1133">Transmembrane helix</keyword>
<feature type="transmembrane region" description="Helical" evidence="5">
    <location>
        <begin position="268"/>
        <end position="289"/>
    </location>
</feature>
<evidence type="ECO:0000256" key="3">
    <source>
        <dbReference type="ARBA" id="ARBA00022833"/>
    </source>
</evidence>
<dbReference type="OrthoDB" id="264354at2759"/>
<dbReference type="InterPro" id="IPR011016">
    <property type="entry name" value="Znf_RING-CH"/>
</dbReference>
<accession>R7YS73</accession>
<keyword evidence="3" id="KW-0862">Zinc</keyword>
<reference evidence="8" key="1">
    <citation type="submission" date="2012-06" db="EMBL/GenBank/DDBJ databases">
        <title>The genome sequence of Coniosporium apollinis CBS 100218.</title>
        <authorList>
            <consortium name="The Broad Institute Genome Sequencing Platform"/>
            <person name="Cuomo C."/>
            <person name="Gorbushina A."/>
            <person name="Noack S."/>
            <person name="Walker B."/>
            <person name="Young S.K."/>
            <person name="Zeng Q."/>
            <person name="Gargeya S."/>
            <person name="Fitzgerald M."/>
            <person name="Haas B."/>
            <person name="Abouelleil A."/>
            <person name="Alvarado L."/>
            <person name="Arachchi H.M."/>
            <person name="Berlin A.M."/>
            <person name="Chapman S.B."/>
            <person name="Goldberg J."/>
            <person name="Griggs A."/>
            <person name="Gujja S."/>
            <person name="Hansen M."/>
            <person name="Howarth C."/>
            <person name="Imamovic A."/>
            <person name="Larimer J."/>
            <person name="McCowan C."/>
            <person name="Montmayeur A."/>
            <person name="Murphy C."/>
            <person name="Neiman D."/>
            <person name="Pearson M."/>
            <person name="Priest M."/>
            <person name="Roberts A."/>
            <person name="Saif S."/>
            <person name="Shea T."/>
            <person name="Sisk P."/>
            <person name="Sykes S."/>
            <person name="Wortman J."/>
            <person name="Nusbaum C."/>
            <person name="Birren B."/>
        </authorList>
    </citation>
    <scope>NUCLEOTIDE SEQUENCE [LARGE SCALE GENOMIC DNA]</scope>
    <source>
        <strain evidence="8">CBS 100218</strain>
    </source>
</reference>
<keyword evidence="5" id="KW-0472">Membrane</keyword>
<keyword evidence="8" id="KW-1185">Reference proteome</keyword>
<feature type="domain" description="RING-CH-type" evidence="6">
    <location>
        <begin position="61"/>
        <end position="152"/>
    </location>
</feature>
<dbReference type="Gene3D" id="3.30.40.10">
    <property type="entry name" value="Zinc/RING finger domain, C3HC4 (zinc finger)"/>
    <property type="match status" value="1"/>
</dbReference>
<dbReference type="InterPro" id="IPR013083">
    <property type="entry name" value="Znf_RING/FYVE/PHD"/>
</dbReference>
<sequence>MSSSGFQAMPGWYWPDDISGARSNVPADTASEPLTTESTPKQETPRHQPSQGPSQEERQRQRHWRPRTCRICLETVDPTFHPPSENLPGFLQSGPSVTYDSEEGRLLRPCKCKGSSKYVHENCLQAWRHADPAYGRRNFWQCPTCGFRYRLERMHWGRIISSAAAQITLTITLFVLATFLLGFVADPIINIYLDPYEHLIPIGGSSDSRYAEPEDPASWFEHFLKGFASLGLLSFLKVLLASPWRWWNIRVSGGMGGGGRAGNTGRDRLANISWVVVLIGVGTFLYGVWKAVRTWTRRTLEKAGERVMDVQVDDDDEDEDDEPGASSAPTGTTT</sequence>
<feature type="transmembrane region" description="Helical" evidence="5">
    <location>
        <begin position="227"/>
        <end position="247"/>
    </location>
</feature>
<gene>
    <name evidence="7" type="ORF">W97_03988</name>
</gene>
<dbReference type="SUPFAM" id="SSF57850">
    <property type="entry name" value="RING/U-box"/>
    <property type="match status" value="1"/>
</dbReference>
<dbReference type="PANTHER" id="PTHR46347">
    <property type="entry name" value="RING/FYVE/PHD ZINC FINGER SUPERFAMILY PROTEIN"/>
    <property type="match status" value="1"/>
</dbReference>
<dbReference type="GO" id="GO:0008270">
    <property type="term" value="F:zinc ion binding"/>
    <property type="evidence" value="ECO:0007669"/>
    <property type="project" value="UniProtKB-KW"/>
</dbReference>
<feature type="compositionally biased region" description="Acidic residues" evidence="4">
    <location>
        <begin position="311"/>
        <end position="323"/>
    </location>
</feature>
<dbReference type="SMART" id="SM00744">
    <property type="entry name" value="RINGv"/>
    <property type="match status" value="1"/>
</dbReference>
<dbReference type="eggNOG" id="ENOG502S6DH">
    <property type="taxonomic scope" value="Eukaryota"/>
</dbReference>
<dbReference type="Pfam" id="PF12906">
    <property type="entry name" value="RINGv"/>
    <property type="match status" value="1"/>
</dbReference>
<feature type="transmembrane region" description="Helical" evidence="5">
    <location>
        <begin position="159"/>
        <end position="185"/>
    </location>
</feature>
<evidence type="ECO:0000256" key="2">
    <source>
        <dbReference type="ARBA" id="ARBA00022771"/>
    </source>
</evidence>
<name>R7YS73_CONA1</name>
<dbReference type="CDD" id="cd16495">
    <property type="entry name" value="RING_CH-C4HC3_MARCH"/>
    <property type="match status" value="1"/>
</dbReference>
<evidence type="ECO:0000259" key="6">
    <source>
        <dbReference type="PROSITE" id="PS51292"/>
    </source>
</evidence>
<dbReference type="STRING" id="1168221.R7YS73"/>
<evidence type="ECO:0000313" key="8">
    <source>
        <dbReference type="Proteomes" id="UP000016924"/>
    </source>
</evidence>